<dbReference type="PANTHER" id="PTHR35563:SF2">
    <property type="entry name" value="BARREL METAL-DEPENDENT HYDROLASE, PUTATIVE (AFU_ORTHOLOGUE AFUA_1G16240)-RELATED"/>
    <property type="match status" value="1"/>
</dbReference>
<dbReference type="GO" id="GO:0016787">
    <property type="term" value="F:hydrolase activity"/>
    <property type="evidence" value="ECO:0007669"/>
    <property type="project" value="UniProtKB-KW"/>
</dbReference>
<reference evidence="2 3" key="1">
    <citation type="submission" date="2016-08" db="EMBL/GenBank/DDBJ databases">
        <title>Complete genome sequence of Bacillus muralis G25-68, a strain with toxicity to nematodes.</title>
        <authorList>
            <person name="Zheng Z."/>
        </authorList>
    </citation>
    <scope>NUCLEOTIDE SEQUENCE [LARGE SCALE GENOMIC DNA]</scope>
    <source>
        <strain evidence="2 3">G25-68</strain>
        <plasmid evidence="3">pg25-68</plasmid>
    </source>
</reference>
<dbReference type="PANTHER" id="PTHR35563">
    <property type="entry name" value="BARREL METAL-DEPENDENT HYDROLASE, PUTATIVE (AFU_ORTHOLOGUE AFUA_1G16240)-RELATED"/>
    <property type="match status" value="1"/>
</dbReference>
<keyword evidence="3" id="KW-1185">Reference proteome</keyword>
<dbReference type="SUPFAM" id="SSF51556">
    <property type="entry name" value="Metallo-dependent hydrolases"/>
    <property type="match status" value="1"/>
</dbReference>
<evidence type="ECO:0000259" key="1">
    <source>
        <dbReference type="Pfam" id="PF04909"/>
    </source>
</evidence>
<dbReference type="InterPro" id="IPR006680">
    <property type="entry name" value="Amidohydro-rel"/>
</dbReference>
<dbReference type="Pfam" id="PF04909">
    <property type="entry name" value="Amidohydro_2"/>
    <property type="match status" value="1"/>
</dbReference>
<dbReference type="Proteomes" id="UP000077926">
    <property type="component" value="Plasmid pG25-68"/>
</dbReference>
<feature type="domain" description="Amidohydrolase-related" evidence="1">
    <location>
        <begin position="5"/>
        <end position="246"/>
    </location>
</feature>
<dbReference type="OrthoDB" id="9787654at2"/>
<evidence type="ECO:0000313" key="3">
    <source>
        <dbReference type="Proteomes" id="UP000077926"/>
    </source>
</evidence>
<protein>
    <submittedName>
        <fullName evidence="2">2-pyrone-4,6-dicarboxylate hydrolase</fullName>
    </submittedName>
</protein>
<accession>A0A1B3XW51</accession>
<gene>
    <name evidence="2" type="ORF">ABE28_024155</name>
</gene>
<organism evidence="2 3">
    <name type="scientific">Peribacillus muralis</name>
    <dbReference type="NCBI Taxonomy" id="264697"/>
    <lineage>
        <taxon>Bacteria</taxon>
        <taxon>Bacillati</taxon>
        <taxon>Bacillota</taxon>
        <taxon>Bacilli</taxon>
        <taxon>Bacillales</taxon>
        <taxon>Bacillaceae</taxon>
        <taxon>Peribacillus</taxon>
    </lineage>
</organism>
<evidence type="ECO:0000313" key="2">
    <source>
        <dbReference type="EMBL" id="AOH57444.1"/>
    </source>
</evidence>
<keyword evidence="2" id="KW-0378">Hydrolase</keyword>
<dbReference type="InterPro" id="IPR052358">
    <property type="entry name" value="Aro_Compnd_Degr_Hydrolases"/>
</dbReference>
<name>A0A1B3XW51_9BACI</name>
<dbReference type="RefSeq" id="WP_064465385.1">
    <property type="nucleotide sequence ID" value="NZ_CP017081.1"/>
</dbReference>
<dbReference type="Gene3D" id="3.20.20.140">
    <property type="entry name" value="Metal-dependent hydrolases"/>
    <property type="match status" value="1"/>
</dbReference>
<keyword evidence="2" id="KW-0614">Plasmid</keyword>
<sequence>MRIFDAHFHIIDFDFPIIENQGYMPPSYAVEDYQNETADLNVLGGAIVSGSFQGFDQEYLLKALKQMGSTFCGVTQLPFTVTDEEIIRLNKNGVKALRFNIKRGGSEDLSKFDYFARRVFDLVGWHSELYIDSKALPEISSTIVKLPAISIDHLGLSEEGLPHLLKLVDKGIRVKATGFGRVELNIENALNSIYDSNPDALMFGTDLPSTRAKRHFEYADIELIQRLFDEKATEKILYTNALKWYFK</sequence>
<geneLocation type="plasmid" evidence="3">
    <name>pg25-68</name>
</geneLocation>
<dbReference type="KEGG" id="bmur:ABE28_024155"/>
<dbReference type="AlphaFoldDB" id="A0A1B3XW51"/>
<proteinExistence type="predicted"/>
<dbReference type="InterPro" id="IPR032466">
    <property type="entry name" value="Metal_Hydrolase"/>
</dbReference>
<dbReference type="EMBL" id="CP017081">
    <property type="protein sequence ID" value="AOH57444.1"/>
    <property type="molecule type" value="Genomic_DNA"/>
</dbReference>